<keyword evidence="10" id="KW-1185">Reference proteome</keyword>
<keyword evidence="4" id="KW-0804">Transcription</keyword>
<evidence type="ECO:0000256" key="3">
    <source>
        <dbReference type="ARBA" id="ARBA00023015"/>
    </source>
</evidence>
<feature type="domain" description="Velvet" evidence="8">
    <location>
        <begin position="23"/>
        <end position="337"/>
    </location>
</feature>
<feature type="region of interest" description="Disordered" evidence="7">
    <location>
        <begin position="130"/>
        <end position="168"/>
    </location>
</feature>
<dbReference type="InterPro" id="IPR038491">
    <property type="entry name" value="Velvet_dom_sf"/>
</dbReference>
<name>A0A9P7Z5Z7_9HELO</name>
<comment type="caution">
    <text evidence="9">The sequence shown here is derived from an EMBL/GenBank/DDBJ whole genome shotgun (WGS) entry which is preliminary data.</text>
</comment>
<dbReference type="InterPro" id="IPR021740">
    <property type="entry name" value="Velvet"/>
</dbReference>
<dbReference type="Proteomes" id="UP000887226">
    <property type="component" value="Unassembled WGS sequence"/>
</dbReference>
<feature type="compositionally biased region" description="Pro residues" evidence="7">
    <location>
        <begin position="152"/>
        <end position="168"/>
    </location>
</feature>
<dbReference type="PANTHER" id="PTHR33572:SF3">
    <property type="entry name" value="VELVET COMPLEX SUBUNIT B"/>
    <property type="match status" value="1"/>
</dbReference>
<proteinExistence type="inferred from homology"/>
<keyword evidence="3" id="KW-0805">Transcription regulation</keyword>
<dbReference type="Pfam" id="PF11754">
    <property type="entry name" value="Velvet"/>
    <property type="match status" value="1"/>
</dbReference>
<keyword evidence="5" id="KW-0539">Nucleus</keyword>
<evidence type="ECO:0000256" key="7">
    <source>
        <dbReference type="SAM" id="MobiDB-lite"/>
    </source>
</evidence>
<evidence type="ECO:0000313" key="9">
    <source>
        <dbReference type="EMBL" id="KAG9245980.1"/>
    </source>
</evidence>
<evidence type="ECO:0000313" key="10">
    <source>
        <dbReference type="Proteomes" id="UP000887226"/>
    </source>
</evidence>
<feature type="region of interest" description="Disordered" evidence="7">
    <location>
        <begin position="1"/>
        <end position="26"/>
    </location>
</feature>
<dbReference type="PROSITE" id="PS51821">
    <property type="entry name" value="VELVET"/>
    <property type="match status" value="1"/>
</dbReference>
<dbReference type="OrthoDB" id="1746739at2759"/>
<dbReference type="EMBL" id="MU253822">
    <property type="protein sequence ID" value="KAG9245980.1"/>
    <property type="molecule type" value="Genomic_DNA"/>
</dbReference>
<reference evidence="9" key="1">
    <citation type="journal article" date="2021" name="IMA Fungus">
        <title>Genomic characterization of three marine fungi, including Emericellopsis atlantica sp. nov. with signatures of a generalist lifestyle and marine biomass degradation.</title>
        <authorList>
            <person name="Hagestad O.C."/>
            <person name="Hou L."/>
            <person name="Andersen J.H."/>
            <person name="Hansen E.H."/>
            <person name="Altermark B."/>
            <person name="Li C."/>
            <person name="Kuhnert E."/>
            <person name="Cox R.J."/>
            <person name="Crous P.W."/>
            <person name="Spatafora J.W."/>
            <person name="Lail K."/>
            <person name="Amirebrahimi M."/>
            <person name="Lipzen A."/>
            <person name="Pangilinan J."/>
            <person name="Andreopoulos W."/>
            <person name="Hayes R.D."/>
            <person name="Ng V."/>
            <person name="Grigoriev I.V."/>
            <person name="Jackson S.A."/>
            <person name="Sutton T.D.S."/>
            <person name="Dobson A.D.W."/>
            <person name="Rama T."/>
        </authorList>
    </citation>
    <scope>NUCLEOTIDE SEQUENCE</scope>
    <source>
        <strain evidence="9">TRa3180A</strain>
    </source>
</reference>
<evidence type="ECO:0000256" key="4">
    <source>
        <dbReference type="ARBA" id="ARBA00023163"/>
    </source>
</evidence>
<keyword evidence="2" id="KW-0749">Sporulation</keyword>
<evidence type="ECO:0000259" key="8">
    <source>
        <dbReference type="PROSITE" id="PS51821"/>
    </source>
</evidence>
<dbReference type="GO" id="GO:0005634">
    <property type="term" value="C:nucleus"/>
    <property type="evidence" value="ECO:0007669"/>
    <property type="project" value="UniProtKB-SubCell"/>
</dbReference>
<gene>
    <name evidence="9" type="ORF">BJ878DRAFT_417976</name>
</gene>
<comment type="subcellular location">
    <subcellularLocation>
        <location evidence="1">Nucleus</location>
    </subcellularLocation>
</comment>
<accession>A0A9P7Z5Z7</accession>
<dbReference type="AlphaFoldDB" id="A0A9P7Z5Z7"/>
<comment type="similarity">
    <text evidence="6">Belongs to the velvet family. VelB subfamily.</text>
</comment>
<dbReference type="Gene3D" id="2.60.40.3960">
    <property type="entry name" value="Velvet domain"/>
    <property type="match status" value="2"/>
</dbReference>
<evidence type="ECO:0000256" key="1">
    <source>
        <dbReference type="ARBA" id="ARBA00004123"/>
    </source>
</evidence>
<dbReference type="InterPro" id="IPR037525">
    <property type="entry name" value="Velvet_dom"/>
</dbReference>
<organism evidence="9 10">
    <name type="scientific">Calycina marina</name>
    <dbReference type="NCBI Taxonomy" id="1763456"/>
    <lineage>
        <taxon>Eukaryota</taxon>
        <taxon>Fungi</taxon>
        <taxon>Dikarya</taxon>
        <taxon>Ascomycota</taxon>
        <taxon>Pezizomycotina</taxon>
        <taxon>Leotiomycetes</taxon>
        <taxon>Helotiales</taxon>
        <taxon>Pezizellaceae</taxon>
        <taxon>Calycina</taxon>
    </lineage>
</organism>
<sequence>MAFPALQSGAQPPTGVPAGTSLTKGGRRYELKVTQQPKRARMCGFGDKDRRPITPPPCVRLIITDIATGKEVDCNEIDHSMFVLNVDLWSEDGNTEKNLVKHSAGTAGHPGSNISAISYEDAHQAMVWPSPYPAPPYPQQHSPTYPSHPSHPSYPPPHNGSNYPPPAPAPYSPAALPYVTSGAAIHGLNTPVRTPGGSGPPEPYRMHKYEGTRYDDGPHYSAPSPAIPAGMYTRNLIGSLSASAFRLTDQNDFIGIWFVLQDLSVRTEGDFRLRFSFVNVGAAGTSSTGINTGRALVLASCFSEPFTVFSAKKFPGVVESTQLSKCFATQGIKIPIRKEGTNKDKADRSGEYDED</sequence>
<dbReference type="PANTHER" id="PTHR33572">
    <property type="entry name" value="SPORE DEVELOPMENT REGULATOR VOSA"/>
    <property type="match status" value="1"/>
</dbReference>
<feature type="compositionally biased region" description="Low complexity" evidence="7">
    <location>
        <begin position="139"/>
        <end position="151"/>
    </location>
</feature>
<evidence type="ECO:0000256" key="5">
    <source>
        <dbReference type="ARBA" id="ARBA00023242"/>
    </source>
</evidence>
<protein>
    <submittedName>
        <fullName evidence="9">Velvet factor</fullName>
    </submittedName>
</protein>
<evidence type="ECO:0000256" key="6">
    <source>
        <dbReference type="ARBA" id="ARBA00038045"/>
    </source>
</evidence>
<dbReference type="GO" id="GO:0030435">
    <property type="term" value="P:sporulation resulting in formation of a cellular spore"/>
    <property type="evidence" value="ECO:0007669"/>
    <property type="project" value="UniProtKB-KW"/>
</dbReference>
<evidence type="ECO:0000256" key="2">
    <source>
        <dbReference type="ARBA" id="ARBA00022969"/>
    </source>
</evidence>